<gene>
    <name evidence="1" type="ORF">Plil01_000842800</name>
</gene>
<name>A0A9W6TX85_9STRA</name>
<organism evidence="1 2">
    <name type="scientific">Phytophthora lilii</name>
    <dbReference type="NCBI Taxonomy" id="2077276"/>
    <lineage>
        <taxon>Eukaryota</taxon>
        <taxon>Sar</taxon>
        <taxon>Stramenopiles</taxon>
        <taxon>Oomycota</taxon>
        <taxon>Peronosporomycetes</taxon>
        <taxon>Peronosporales</taxon>
        <taxon>Peronosporaceae</taxon>
        <taxon>Phytophthora</taxon>
    </lineage>
</organism>
<protein>
    <submittedName>
        <fullName evidence="1">Unnamed protein product</fullName>
    </submittedName>
</protein>
<dbReference type="Proteomes" id="UP001165083">
    <property type="component" value="Unassembled WGS sequence"/>
</dbReference>
<keyword evidence="2" id="KW-1185">Reference proteome</keyword>
<evidence type="ECO:0000313" key="1">
    <source>
        <dbReference type="EMBL" id="GMF21356.1"/>
    </source>
</evidence>
<proteinExistence type="predicted"/>
<accession>A0A9W6TX85</accession>
<comment type="caution">
    <text evidence="1">The sequence shown here is derived from an EMBL/GenBank/DDBJ whole genome shotgun (WGS) entry which is preliminary data.</text>
</comment>
<evidence type="ECO:0000313" key="2">
    <source>
        <dbReference type="Proteomes" id="UP001165083"/>
    </source>
</evidence>
<dbReference type="AlphaFoldDB" id="A0A9W6TX85"/>
<reference evidence="1" key="1">
    <citation type="submission" date="2023-04" db="EMBL/GenBank/DDBJ databases">
        <title>Phytophthora lilii NBRC 32176.</title>
        <authorList>
            <person name="Ichikawa N."/>
            <person name="Sato H."/>
            <person name="Tonouchi N."/>
        </authorList>
    </citation>
    <scope>NUCLEOTIDE SEQUENCE</scope>
    <source>
        <strain evidence="1">NBRC 32176</strain>
    </source>
</reference>
<dbReference type="EMBL" id="BSXW01000405">
    <property type="protein sequence ID" value="GMF21356.1"/>
    <property type="molecule type" value="Genomic_DNA"/>
</dbReference>
<sequence>MKEPPIKVDEYWRLAPLDDELAALPVVLSRATVFEVELDLSMAAVVAKPSEQRCDVHFGSRLWTSRLAYKNLPADPCLFNAFGIKTLLASSPS</sequence>